<feature type="chain" id="PRO_5045578508" evidence="1">
    <location>
        <begin position="21"/>
        <end position="178"/>
    </location>
</feature>
<gene>
    <name evidence="2" type="ORF">F1735_07730</name>
</gene>
<evidence type="ECO:0000313" key="3">
    <source>
        <dbReference type="Proteomes" id="UP000610594"/>
    </source>
</evidence>
<proteinExistence type="predicted"/>
<accession>A0ABX0MQH2</accession>
<dbReference type="Proteomes" id="UP000610594">
    <property type="component" value="Unassembled WGS sequence"/>
</dbReference>
<reference evidence="2 3" key="1">
    <citation type="submission" date="2019-10" db="EMBL/GenBank/DDBJ databases">
        <title>Taxonomy of Antarctic Massilia spp.: description of Massilia rubra sp. nov., Massilia aquatica sp. nov., Massilia mucilaginosa sp. nov., Massilia frigida sp. nov. isolated from streams, lakes and regoliths.</title>
        <authorList>
            <person name="Holochova P."/>
            <person name="Sedlacek I."/>
            <person name="Kralova S."/>
            <person name="Maslanova I."/>
            <person name="Busse H.-J."/>
            <person name="Stankova E."/>
            <person name="Vrbovska V."/>
            <person name="Kovarovic V."/>
            <person name="Bartak M."/>
            <person name="Svec P."/>
            <person name="Pantucek R."/>
        </authorList>
    </citation>
    <scope>NUCLEOTIDE SEQUENCE [LARGE SCALE GENOMIC DNA]</scope>
    <source>
        <strain evidence="2 3">CCM 8694</strain>
    </source>
</reference>
<dbReference type="RefSeq" id="WP_167236391.1">
    <property type="nucleotide sequence ID" value="NZ_WHJF01000014.1"/>
</dbReference>
<evidence type="ECO:0000313" key="2">
    <source>
        <dbReference type="EMBL" id="NHZ62195.1"/>
    </source>
</evidence>
<organism evidence="2 3">
    <name type="scientific">Massilia genomosp. 1</name>
    <dbReference type="NCBI Taxonomy" id="2609280"/>
    <lineage>
        <taxon>Bacteria</taxon>
        <taxon>Pseudomonadati</taxon>
        <taxon>Pseudomonadota</taxon>
        <taxon>Betaproteobacteria</taxon>
        <taxon>Burkholderiales</taxon>
        <taxon>Oxalobacteraceae</taxon>
        <taxon>Telluria group</taxon>
        <taxon>Massilia</taxon>
    </lineage>
</organism>
<dbReference type="EMBL" id="WHJF01000014">
    <property type="protein sequence ID" value="NHZ62195.1"/>
    <property type="molecule type" value="Genomic_DNA"/>
</dbReference>
<sequence>MNHFKTCMLVLLAFAAQASAQDVLLAGKAQRVVLLAYGTEECPDPCVARAPQSDGRQWVCINNGGGCERMDVEVKQVLLGEAGATRRVFKKGIGEWGPSFTDWRGEVVVNQEGDRISWSPAHLRGGKTYIESKKLRSIRNVKTSDLGPDADDLVALDAVLDRVSQADARQQRRSIGKE</sequence>
<name>A0ABX0MQH2_9BURK</name>
<feature type="signal peptide" evidence="1">
    <location>
        <begin position="1"/>
        <end position="20"/>
    </location>
</feature>
<keyword evidence="3" id="KW-1185">Reference proteome</keyword>
<evidence type="ECO:0000256" key="1">
    <source>
        <dbReference type="SAM" id="SignalP"/>
    </source>
</evidence>
<comment type="caution">
    <text evidence="2">The sequence shown here is derived from an EMBL/GenBank/DDBJ whole genome shotgun (WGS) entry which is preliminary data.</text>
</comment>
<protein>
    <submittedName>
        <fullName evidence="2">Uncharacterized protein</fullName>
    </submittedName>
</protein>
<keyword evidence="1" id="KW-0732">Signal</keyword>